<proteinExistence type="inferred from homology"/>
<accession>A0A5C4LZ04</accession>
<dbReference type="AlphaFoldDB" id="A0A5C4LZ04"/>
<dbReference type="Proteomes" id="UP000305546">
    <property type="component" value="Unassembled WGS sequence"/>
</dbReference>
<dbReference type="OrthoDB" id="7337537at2"/>
<dbReference type="InterPro" id="IPR028082">
    <property type="entry name" value="Peripla_BP_I"/>
</dbReference>
<keyword evidence="2" id="KW-0732">Signal</keyword>
<dbReference type="CDD" id="cd06358">
    <property type="entry name" value="PBP1_NHase"/>
    <property type="match status" value="1"/>
</dbReference>
<dbReference type="EMBL" id="VDFW01000015">
    <property type="protein sequence ID" value="TNC24418.1"/>
    <property type="molecule type" value="Genomic_DNA"/>
</dbReference>
<keyword evidence="5" id="KW-1185">Reference proteome</keyword>
<name>A0A5C4LZ04_9PSEU</name>
<dbReference type="PANTHER" id="PTHR47628:SF1">
    <property type="entry name" value="ALIPHATIC AMIDASE EXPRESSION-REGULATING PROTEIN"/>
    <property type="match status" value="1"/>
</dbReference>
<organism evidence="4 5">
    <name type="scientific">Amycolatopsis alkalitolerans</name>
    <dbReference type="NCBI Taxonomy" id="2547244"/>
    <lineage>
        <taxon>Bacteria</taxon>
        <taxon>Bacillati</taxon>
        <taxon>Actinomycetota</taxon>
        <taxon>Actinomycetes</taxon>
        <taxon>Pseudonocardiales</taxon>
        <taxon>Pseudonocardiaceae</taxon>
        <taxon>Amycolatopsis</taxon>
    </lineage>
</organism>
<dbReference type="Gene3D" id="3.40.50.2300">
    <property type="match status" value="2"/>
</dbReference>
<dbReference type="Pfam" id="PF13458">
    <property type="entry name" value="Peripla_BP_6"/>
    <property type="match status" value="1"/>
</dbReference>
<evidence type="ECO:0000259" key="3">
    <source>
        <dbReference type="Pfam" id="PF13458"/>
    </source>
</evidence>
<evidence type="ECO:0000313" key="5">
    <source>
        <dbReference type="Proteomes" id="UP000305546"/>
    </source>
</evidence>
<evidence type="ECO:0000313" key="4">
    <source>
        <dbReference type="EMBL" id="TNC24418.1"/>
    </source>
</evidence>
<dbReference type="RefSeq" id="WP_139098017.1">
    <property type="nucleotide sequence ID" value="NZ_VDFW01000015.1"/>
</dbReference>
<reference evidence="4 5" key="1">
    <citation type="submission" date="2019-06" db="EMBL/GenBank/DDBJ databases">
        <title>Amycolatopsis alkalitolerans sp. nov., isolated from Gastrodia elata Blume.</title>
        <authorList>
            <person name="Narsing Rao M.P."/>
            <person name="Li W.J."/>
        </authorList>
    </citation>
    <scope>NUCLEOTIDE SEQUENCE [LARGE SCALE GENOMIC DNA]</scope>
    <source>
        <strain evidence="4 5">SYSUP0005</strain>
    </source>
</reference>
<gene>
    <name evidence="4" type="ORF">FG385_18525</name>
</gene>
<comment type="caution">
    <text evidence="4">The sequence shown here is derived from an EMBL/GenBank/DDBJ whole genome shotgun (WGS) entry which is preliminary data.</text>
</comment>
<dbReference type="InterPro" id="IPR028081">
    <property type="entry name" value="Leu-bd"/>
</dbReference>
<comment type="similarity">
    <text evidence="1">Belongs to the leucine-binding protein family.</text>
</comment>
<evidence type="ECO:0000256" key="2">
    <source>
        <dbReference type="ARBA" id="ARBA00022729"/>
    </source>
</evidence>
<feature type="domain" description="Leucine-binding protein" evidence="3">
    <location>
        <begin position="11"/>
        <end position="345"/>
    </location>
</feature>
<dbReference type="PANTHER" id="PTHR47628">
    <property type="match status" value="1"/>
</dbReference>
<dbReference type="SUPFAM" id="SSF53822">
    <property type="entry name" value="Periplasmic binding protein-like I"/>
    <property type="match status" value="1"/>
</dbReference>
<sequence>MARTNSADPELNVALVIPLQGPLGLIGPSSELCAQLAAEEINEAGGILGREVRLHTVDGGGDPETIAAEVRSLVSQGRADAVIGAHTSAVRRAIAPRVADRVPYIYTSLYEGGERNPGVFLTGETPGLQLLPGMRLLAQERQVRRWYVVGDDYVWPRTTAAMARGYAHRSGGAIVGEAYVPLGTTDFAAVIDRLERAAIDGVLVLLVGEDAVHFHRAFARRGLHHVAVRLTPLMDENMLLATGAEATIGLFAAAGYFESLATPERLDFAGRYARRFGVDAPMVGNLGESCYEGVRLLEALMHRARSPEVKAIAAIADTVSYEGARGVLHLRGRHTAQRVYLAEAEALELSVVAELTSRR</sequence>
<protein>
    <recommendedName>
        <fullName evidence="3">Leucine-binding protein domain-containing protein</fullName>
    </recommendedName>
</protein>
<evidence type="ECO:0000256" key="1">
    <source>
        <dbReference type="ARBA" id="ARBA00010062"/>
    </source>
</evidence>